<sequence length="151" mass="16819">MMKFTARFWKQSLIASLAAIATPTVLLAAPANAPLADGIYLFGQSPKPEEIGKEYLVFRVRQGKMTGAIYAPQSEFSCFTGTIDPRQVNLAIVDPYENEVYRHSIVLTPPAPVASGRPVVQRPNLEGYYPIETISDNDRRILQTCLEQFQD</sequence>
<keyword evidence="1" id="KW-0732">Signal</keyword>
<gene>
    <name evidence="2" type="ORF">V0288_06300</name>
</gene>
<evidence type="ECO:0000313" key="3">
    <source>
        <dbReference type="Proteomes" id="UP001328733"/>
    </source>
</evidence>
<keyword evidence="3" id="KW-1185">Reference proteome</keyword>
<accession>A0AAW9QG38</accession>
<proteinExistence type="predicted"/>
<name>A0AAW9QG38_9CHRO</name>
<feature type="signal peptide" evidence="1">
    <location>
        <begin position="1"/>
        <end position="28"/>
    </location>
</feature>
<dbReference type="AlphaFoldDB" id="A0AAW9QG38"/>
<feature type="chain" id="PRO_5043880657" evidence="1">
    <location>
        <begin position="29"/>
        <end position="151"/>
    </location>
</feature>
<evidence type="ECO:0000256" key="1">
    <source>
        <dbReference type="SAM" id="SignalP"/>
    </source>
</evidence>
<dbReference type="RefSeq" id="WP_332864188.1">
    <property type="nucleotide sequence ID" value="NZ_JBAFSM010000009.1"/>
</dbReference>
<evidence type="ECO:0000313" key="2">
    <source>
        <dbReference type="EMBL" id="MEG3436725.1"/>
    </source>
</evidence>
<dbReference type="Proteomes" id="UP001328733">
    <property type="component" value="Unassembled WGS sequence"/>
</dbReference>
<comment type="caution">
    <text evidence="2">The sequence shown here is derived from an EMBL/GenBank/DDBJ whole genome shotgun (WGS) entry which is preliminary data.</text>
</comment>
<protein>
    <submittedName>
        <fullName evidence="2">Uncharacterized protein</fullName>
    </submittedName>
</protein>
<reference evidence="2 3" key="1">
    <citation type="submission" date="2024-01" db="EMBL/GenBank/DDBJ databases">
        <title>Genomic insights into the taxonomy and metabolism of the cyanobacterium Pannus brasiliensis CCIBt3594.</title>
        <authorList>
            <person name="Machado M."/>
            <person name="Botero N.B."/>
            <person name="Andreote A.P.D."/>
            <person name="Feitosa A.M.T."/>
            <person name="Popin R."/>
            <person name="Sivonen K."/>
            <person name="Fiore M.F."/>
        </authorList>
    </citation>
    <scope>NUCLEOTIDE SEQUENCE [LARGE SCALE GENOMIC DNA]</scope>
    <source>
        <strain evidence="2 3">CCIBt3594</strain>
    </source>
</reference>
<organism evidence="2 3">
    <name type="scientific">Pannus brasiliensis CCIBt3594</name>
    <dbReference type="NCBI Taxonomy" id="1427578"/>
    <lineage>
        <taxon>Bacteria</taxon>
        <taxon>Bacillati</taxon>
        <taxon>Cyanobacteriota</taxon>
        <taxon>Cyanophyceae</taxon>
        <taxon>Oscillatoriophycideae</taxon>
        <taxon>Chroococcales</taxon>
        <taxon>Microcystaceae</taxon>
        <taxon>Pannus</taxon>
    </lineage>
</organism>
<dbReference type="EMBL" id="JBAFSM010000009">
    <property type="protein sequence ID" value="MEG3436725.1"/>
    <property type="molecule type" value="Genomic_DNA"/>
</dbReference>